<comment type="caution">
    <text evidence="2">The sequence shown here is derived from an EMBL/GenBank/DDBJ whole genome shotgun (WGS) entry which is preliminary data.</text>
</comment>
<keyword evidence="1" id="KW-0812">Transmembrane</keyword>
<proteinExistence type="predicted"/>
<evidence type="ECO:0000313" key="2">
    <source>
        <dbReference type="EMBL" id="TRA83657.1"/>
    </source>
</evidence>
<keyword evidence="1" id="KW-1133">Transmembrane helix</keyword>
<name>A0ABY3BJ52_9HYPH</name>
<evidence type="ECO:0000256" key="1">
    <source>
        <dbReference type="SAM" id="Phobius"/>
    </source>
</evidence>
<dbReference type="Pfam" id="PF05990">
    <property type="entry name" value="DUF900"/>
    <property type="match status" value="1"/>
</dbReference>
<dbReference type="PANTHER" id="PTHR36513:SF1">
    <property type="entry name" value="TRANSMEMBRANE PROTEIN"/>
    <property type="match status" value="1"/>
</dbReference>
<sequence>MARWRMPEPIDERQNHANYSVVATFLAGSYLWTFVVTGNPSMRLILSFVLMISLLSSCAGRPGADVLQAVNTRAKDAKIVTAYVASTREKSEEAKKGFSALRAAEPNYARFDISIPPTHKSGKIEWSTGKPDAKKDFVVTQAQMLDRASFNSDLGDITRSRKQIALFVHGYNYSYQEALFRAAQMAADANLDGVPLVFSWPSQANVTGYVADKESATYSRDALANLLTDLTRQSPRKNIVVFGHSMGGWLVMEALRQLRFEGRNDVIAKLQVVLAAPDIDADVFRKQIDVVGRLNPPLTVLVSKDDRALKASSILGADVTRIGALDVTDPKVQEAALKEGVQFVDISNLKASDPLNHDRYAALASLVPQLEASRNGNGQNGIGRAGAFVFDAIGATVSSPFRLASQVVNPQ</sequence>
<dbReference type="SUPFAM" id="SSF53474">
    <property type="entry name" value="alpha/beta-Hydrolases"/>
    <property type="match status" value="1"/>
</dbReference>
<gene>
    <name evidence="2" type="ORF">EXN23_24760</name>
</gene>
<organism evidence="2 3">
    <name type="scientific">Agrobacterium salinitolerans</name>
    <dbReference type="NCBI Taxonomy" id="1183413"/>
    <lineage>
        <taxon>Bacteria</taxon>
        <taxon>Pseudomonadati</taxon>
        <taxon>Pseudomonadota</taxon>
        <taxon>Alphaproteobacteria</taxon>
        <taxon>Hyphomicrobiales</taxon>
        <taxon>Rhizobiaceae</taxon>
        <taxon>Rhizobium/Agrobacterium group</taxon>
        <taxon>Agrobacterium</taxon>
    </lineage>
</organism>
<keyword evidence="2" id="KW-0378">Hydrolase</keyword>
<dbReference type="InterPro" id="IPR014586">
    <property type="entry name" value="UCP033909"/>
</dbReference>
<dbReference type="GO" id="GO:0016787">
    <property type="term" value="F:hydrolase activity"/>
    <property type="evidence" value="ECO:0007669"/>
    <property type="project" value="UniProtKB-KW"/>
</dbReference>
<dbReference type="EMBL" id="SGNZ01000021">
    <property type="protein sequence ID" value="TRA83657.1"/>
    <property type="molecule type" value="Genomic_DNA"/>
</dbReference>
<dbReference type="Gene3D" id="3.40.50.1820">
    <property type="entry name" value="alpha/beta hydrolase"/>
    <property type="match status" value="1"/>
</dbReference>
<keyword evidence="1" id="KW-0472">Membrane</keyword>
<dbReference type="InterPro" id="IPR029058">
    <property type="entry name" value="AB_hydrolase_fold"/>
</dbReference>
<evidence type="ECO:0000313" key="3">
    <source>
        <dbReference type="Proteomes" id="UP000319481"/>
    </source>
</evidence>
<feature type="transmembrane region" description="Helical" evidence="1">
    <location>
        <begin position="20"/>
        <end position="37"/>
    </location>
</feature>
<accession>A0ABY3BJ52</accession>
<dbReference type="PANTHER" id="PTHR36513">
    <property type="entry name" value="ABC TRANSMEMBRANE TYPE-1 DOMAIN-CONTAINING PROTEIN"/>
    <property type="match status" value="1"/>
</dbReference>
<protein>
    <submittedName>
        <fullName evidence="2">Alpha/beta fold hydrolase</fullName>
    </submittedName>
</protein>
<keyword evidence="3" id="KW-1185">Reference proteome</keyword>
<dbReference type="PIRSF" id="PIRSF033909">
    <property type="entry name" value="UCP033909"/>
    <property type="match status" value="1"/>
</dbReference>
<dbReference type="InterPro" id="IPR010297">
    <property type="entry name" value="DUF900_hydrolase"/>
</dbReference>
<dbReference type="Proteomes" id="UP000319481">
    <property type="component" value="Unassembled WGS sequence"/>
</dbReference>
<reference evidence="2 3" key="1">
    <citation type="journal article" date="2019" name="Appl. Microbiol. Biotechnol.">
        <title>Differential efficiency of wild type rhizogenic strains for rol gene transformation of plants.</title>
        <authorList>
            <person name="Desmet S."/>
            <person name="De Keyser E."/>
            <person name="Van Vaerenbergh J."/>
            <person name="Baeyen S."/>
            <person name="Van Huylenbroeck J."/>
            <person name="Geelen D."/>
            <person name="Dhooghe E."/>
        </authorList>
    </citation>
    <scope>NUCLEOTIDE SEQUENCE [LARGE SCALE GENOMIC DNA]</scope>
    <source>
        <strain evidence="2 3">GBBC3283</strain>
    </source>
</reference>